<proteinExistence type="predicted"/>
<gene>
    <name evidence="4" type="ORF">NJU99_04640</name>
</gene>
<dbReference type="InterPro" id="IPR001647">
    <property type="entry name" value="HTH_TetR"/>
</dbReference>
<organism evidence="4 5">
    <name type="scientific">Arcobacter roscoffensis</name>
    <dbReference type="NCBI Taxonomy" id="2961520"/>
    <lineage>
        <taxon>Bacteria</taxon>
        <taxon>Pseudomonadati</taxon>
        <taxon>Campylobacterota</taxon>
        <taxon>Epsilonproteobacteria</taxon>
        <taxon>Campylobacterales</taxon>
        <taxon>Arcobacteraceae</taxon>
        <taxon>Arcobacter</taxon>
    </lineage>
</organism>
<dbReference type="SUPFAM" id="SSF46689">
    <property type="entry name" value="Homeodomain-like"/>
    <property type="match status" value="1"/>
</dbReference>
<sequence length="209" mass="24869">MKKRIDAKTKIKQSAMKLFNEKNSLSITTNHIAKQAGISPGNLYYHYKNKEEIILDLYKELSLNFVELNSFEKMLMHDNFFEAMDEMFNQYAKLFFEYRFLLRDATVLIAMDSNLKKAFTQNQEIRIKQIEGLLKYLIKEGLIKELNKSSLNKRAKLHWFITAYWQSFVSTIEDVTLETLQESKEVFFEFMIYPNLTQKGKDLIRKMNK</sequence>
<feature type="DNA-binding region" description="H-T-H motif" evidence="2">
    <location>
        <begin position="28"/>
        <end position="47"/>
    </location>
</feature>
<accession>A0ABY5E5F3</accession>
<dbReference type="PANTHER" id="PTHR43479:SF11">
    <property type="entry name" value="ACREF_ENVCD OPERON REPRESSOR-RELATED"/>
    <property type="match status" value="1"/>
</dbReference>
<evidence type="ECO:0000259" key="3">
    <source>
        <dbReference type="PROSITE" id="PS50977"/>
    </source>
</evidence>
<dbReference type="EMBL" id="CP100595">
    <property type="protein sequence ID" value="UTJ07384.1"/>
    <property type="molecule type" value="Genomic_DNA"/>
</dbReference>
<protein>
    <submittedName>
        <fullName evidence="4">TetR/AcrR family transcriptional regulator</fullName>
    </submittedName>
</protein>
<evidence type="ECO:0000256" key="2">
    <source>
        <dbReference type="PROSITE-ProRule" id="PRU00335"/>
    </source>
</evidence>
<evidence type="ECO:0000256" key="1">
    <source>
        <dbReference type="ARBA" id="ARBA00023125"/>
    </source>
</evidence>
<dbReference type="Proteomes" id="UP001060012">
    <property type="component" value="Chromosome"/>
</dbReference>
<dbReference type="InterPro" id="IPR009057">
    <property type="entry name" value="Homeodomain-like_sf"/>
</dbReference>
<dbReference type="Pfam" id="PF13972">
    <property type="entry name" value="TetR"/>
    <property type="match status" value="1"/>
</dbReference>
<feature type="domain" description="HTH tetR-type" evidence="3">
    <location>
        <begin position="5"/>
        <end position="65"/>
    </location>
</feature>
<dbReference type="Pfam" id="PF00440">
    <property type="entry name" value="TetR_N"/>
    <property type="match status" value="1"/>
</dbReference>
<evidence type="ECO:0000313" key="4">
    <source>
        <dbReference type="EMBL" id="UTJ07384.1"/>
    </source>
</evidence>
<dbReference type="RefSeq" id="WP_254577561.1">
    <property type="nucleotide sequence ID" value="NZ_CP100595.1"/>
</dbReference>
<dbReference type="PROSITE" id="PS50977">
    <property type="entry name" value="HTH_TETR_2"/>
    <property type="match status" value="1"/>
</dbReference>
<dbReference type="PANTHER" id="PTHR43479">
    <property type="entry name" value="ACREF/ENVCD OPERON REPRESSOR-RELATED"/>
    <property type="match status" value="1"/>
</dbReference>
<dbReference type="InterPro" id="IPR050624">
    <property type="entry name" value="HTH-type_Tx_Regulator"/>
</dbReference>
<dbReference type="PRINTS" id="PR00455">
    <property type="entry name" value="HTHTETR"/>
</dbReference>
<evidence type="ECO:0000313" key="5">
    <source>
        <dbReference type="Proteomes" id="UP001060012"/>
    </source>
</evidence>
<name>A0ABY5E5F3_9BACT</name>
<dbReference type="Gene3D" id="1.10.357.10">
    <property type="entry name" value="Tetracycline Repressor, domain 2"/>
    <property type="match status" value="1"/>
</dbReference>
<reference evidence="4" key="1">
    <citation type="submission" date="2022-07" db="EMBL/GenBank/DDBJ databases">
        <title>Arcobacter roscoffensis sp. nov., a marine bacterium isolated from coastal seawater collected from Roscoff, France.</title>
        <authorList>
            <person name="Pascual J."/>
            <person name="Lepeaux C."/>
            <person name="Methner A."/>
            <person name="Overmann J."/>
        </authorList>
    </citation>
    <scope>NUCLEOTIDE SEQUENCE</scope>
    <source>
        <strain evidence="4">ARW1-2F2</strain>
    </source>
</reference>
<keyword evidence="1 2" id="KW-0238">DNA-binding</keyword>
<dbReference type="InterPro" id="IPR025722">
    <property type="entry name" value="TetR"/>
</dbReference>
<keyword evidence="5" id="KW-1185">Reference proteome</keyword>